<feature type="transmembrane region" description="Helical" evidence="9">
    <location>
        <begin position="161"/>
        <end position="185"/>
    </location>
</feature>
<dbReference type="InterPro" id="IPR036259">
    <property type="entry name" value="MFS_trans_sf"/>
</dbReference>
<dbReference type="PROSITE" id="PS00217">
    <property type="entry name" value="SUGAR_TRANSPORT_2"/>
    <property type="match status" value="1"/>
</dbReference>
<evidence type="ECO:0000313" key="11">
    <source>
        <dbReference type="EMBL" id="PSK92940.1"/>
    </source>
</evidence>
<evidence type="ECO:0000256" key="1">
    <source>
        <dbReference type="ARBA" id="ARBA00004651"/>
    </source>
</evidence>
<dbReference type="GO" id="GO:0015293">
    <property type="term" value="F:symporter activity"/>
    <property type="evidence" value="ECO:0007669"/>
    <property type="project" value="UniProtKB-KW"/>
</dbReference>
<dbReference type="PANTHER" id="PTHR43528">
    <property type="entry name" value="ALPHA-KETOGLUTARATE PERMEASE"/>
    <property type="match status" value="1"/>
</dbReference>
<protein>
    <submittedName>
        <fullName evidence="11">MHS family proline/betaine transporter-like MFS transporter</fullName>
    </submittedName>
</protein>
<feature type="transmembrane region" description="Helical" evidence="9">
    <location>
        <begin position="381"/>
        <end position="403"/>
    </location>
</feature>
<comment type="caution">
    <text evidence="11">The sequence shown here is derived from an EMBL/GenBank/DDBJ whole genome shotgun (WGS) entry which is preliminary data.</text>
</comment>
<organism evidence="11 12">
    <name type="scientific">Murinocardiopsis flavida</name>
    <dbReference type="NCBI Taxonomy" id="645275"/>
    <lineage>
        <taxon>Bacteria</taxon>
        <taxon>Bacillati</taxon>
        <taxon>Actinomycetota</taxon>
        <taxon>Actinomycetes</taxon>
        <taxon>Streptosporangiales</taxon>
        <taxon>Nocardiopsidaceae</taxon>
        <taxon>Murinocardiopsis</taxon>
    </lineage>
</organism>
<feature type="transmembrane region" description="Helical" evidence="9">
    <location>
        <begin position="121"/>
        <end position="140"/>
    </location>
</feature>
<evidence type="ECO:0000256" key="8">
    <source>
        <dbReference type="ARBA" id="ARBA00023136"/>
    </source>
</evidence>
<feature type="domain" description="Major facilitator superfamily (MFS) profile" evidence="10">
    <location>
        <begin position="25"/>
        <end position="434"/>
    </location>
</feature>
<dbReference type="PANTHER" id="PTHR43528:SF1">
    <property type="entry name" value="ALPHA-KETOGLUTARATE PERMEASE"/>
    <property type="match status" value="1"/>
</dbReference>
<dbReference type="OrthoDB" id="3768022at2"/>
<proteinExistence type="inferred from homology"/>
<dbReference type="Proteomes" id="UP000240542">
    <property type="component" value="Unassembled WGS sequence"/>
</dbReference>
<dbReference type="PROSITE" id="PS00216">
    <property type="entry name" value="SUGAR_TRANSPORT_1"/>
    <property type="match status" value="1"/>
</dbReference>
<sequence length="441" mass="46538">MTSQAGQPHGTATAAPPTRREVRKVILTAGLGHFVEWFEIGIYGVMSGIIAVNFFPSADPMAGLLSTFAVFAIGFVIRPIGGLFWGPLGDRIGRNRILAIIIMLTSGSTFAIGLIPSYAAIGALAPALLVAVRLVQGFAAGGENSSSITLLFEYAERDRRAYATSWLTTIGFAAFVFGSGLVLAMTLLLGEGAMNDWAWRVPFLIALPLGLIGLYLRVRLQDSPEFRSMEARGELAESPLKETFRSGARGMLVLGALAITKAVAHWTLQTFMFSYLETTMGFTVVQAFLAGTICLTVCALLIPPMAVLSDRIGRKPLLIAGAAGFVVFSYPALWLTSLGDPVLAILGMILLGVWVAAFDSALGAAMAELFPPRTRNGSISIAYNVAVALFGGTAPYIATWLVVATGHDLAPAGYIVAIALVSLVTAVRIRETAGPRAAPAA</sequence>
<comment type="similarity">
    <text evidence="2">Belongs to the major facilitator superfamily. Metabolite:H+ Symporter (MHS) family (TC 2.A.1.6) family.</text>
</comment>
<keyword evidence="7 9" id="KW-1133">Transmembrane helix</keyword>
<evidence type="ECO:0000256" key="4">
    <source>
        <dbReference type="ARBA" id="ARBA00022475"/>
    </source>
</evidence>
<evidence type="ECO:0000256" key="6">
    <source>
        <dbReference type="ARBA" id="ARBA00022847"/>
    </source>
</evidence>
<evidence type="ECO:0000256" key="9">
    <source>
        <dbReference type="SAM" id="Phobius"/>
    </source>
</evidence>
<keyword evidence="8 9" id="KW-0472">Membrane</keyword>
<dbReference type="AlphaFoldDB" id="A0A2P8D6U1"/>
<feature type="transmembrane region" description="Helical" evidence="9">
    <location>
        <begin position="409"/>
        <end position="427"/>
    </location>
</feature>
<dbReference type="InterPro" id="IPR011701">
    <property type="entry name" value="MFS"/>
</dbReference>
<dbReference type="SUPFAM" id="SSF103473">
    <property type="entry name" value="MFS general substrate transporter"/>
    <property type="match status" value="1"/>
</dbReference>
<feature type="transmembrane region" description="Helical" evidence="9">
    <location>
        <begin position="280"/>
        <end position="305"/>
    </location>
</feature>
<feature type="transmembrane region" description="Helical" evidence="9">
    <location>
        <begin position="34"/>
        <end position="55"/>
    </location>
</feature>
<dbReference type="GO" id="GO:0005886">
    <property type="term" value="C:plasma membrane"/>
    <property type="evidence" value="ECO:0007669"/>
    <property type="project" value="UniProtKB-SubCell"/>
</dbReference>
<dbReference type="InterPro" id="IPR005829">
    <property type="entry name" value="Sugar_transporter_CS"/>
</dbReference>
<keyword evidence="12" id="KW-1185">Reference proteome</keyword>
<evidence type="ECO:0000313" key="12">
    <source>
        <dbReference type="Proteomes" id="UP000240542"/>
    </source>
</evidence>
<evidence type="ECO:0000256" key="2">
    <source>
        <dbReference type="ARBA" id="ARBA00008240"/>
    </source>
</evidence>
<feature type="transmembrane region" description="Helical" evidence="9">
    <location>
        <begin position="250"/>
        <end position="268"/>
    </location>
</feature>
<evidence type="ECO:0000256" key="7">
    <source>
        <dbReference type="ARBA" id="ARBA00022989"/>
    </source>
</evidence>
<name>A0A2P8D6U1_9ACTN</name>
<feature type="transmembrane region" description="Helical" evidence="9">
    <location>
        <begin position="342"/>
        <end position="369"/>
    </location>
</feature>
<comment type="subcellular location">
    <subcellularLocation>
        <location evidence="1">Cell membrane</location>
        <topology evidence="1">Multi-pass membrane protein</topology>
    </subcellularLocation>
</comment>
<feature type="transmembrane region" description="Helical" evidence="9">
    <location>
        <begin position="97"/>
        <end position="115"/>
    </location>
</feature>
<dbReference type="Gene3D" id="1.20.1250.20">
    <property type="entry name" value="MFS general substrate transporter like domains"/>
    <property type="match status" value="2"/>
</dbReference>
<dbReference type="EMBL" id="PYGA01000017">
    <property type="protein sequence ID" value="PSK92940.1"/>
    <property type="molecule type" value="Genomic_DNA"/>
</dbReference>
<evidence type="ECO:0000256" key="5">
    <source>
        <dbReference type="ARBA" id="ARBA00022692"/>
    </source>
</evidence>
<keyword evidence="3" id="KW-0813">Transport</keyword>
<keyword evidence="6" id="KW-0769">Symport</keyword>
<keyword evidence="5 9" id="KW-0812">Transmembrane</keyword>
<keyword evidence="4" id="KW-1003">Cell membrane</keyword>
<dbReference type="RefSeq" id="WP_106585215.1">
    <property type="nucleotide sequence ID" value="NZ_PYGA01000017.1"/>
</dbReference>
<feature type="transmembrane region" description="Helical" evidence="9">
    <location>
        <begin position="197"/>
        <end position="218"/>
    </location>
</feature>
<dbReference type="InterPro" id="IPR020846">
    <property type="entry name" value="MFS_dom"/>
</dbReference>
<evidence type="ECO:0000256" key="3">
    <source>
        <dbReference type="ARBA" id="ARBA00022448"/>
    </source>
</evidence>
<accession>A0A2P8D6U1</accession>
<dbReference type="InterPro" id="IPR051084">
    <property type="entry name" value="H+-coupled_symporters"/>
</dbReference>
<feature type="transmembrane region" description="Helical" evidence="9">
    <location>
        <begin position="317"/>
        <end position="336"/>
    </location>
</feature>
<gene>
    <name evidence="11" type="ORF">CLV63_117149</name>
</gene>
<evidence type="ECO:0000259" key="10">
    <source>
        <dbReference type="PROSITE" id="PS50850"/>
    </source>
</evidence>
<dbReference type="PROSITE" id="PS50850">
    <property type="entry name" value="MFS"/>
    <property type="match status" value="1"/>
</dbReference>
<feature type="transmembrane region" description="Helical" evidence="9">
    <location>
        <begin position="61"/>
        <end position="85"/>
    </location>
</feature>
<dbReference type="Pfam" id="PF07690">
    <property type="entry name" value="MFS_1"/>
    <property type="match status" value="1"/>
</dbReference>
<reference evidence="11 12" key="1">
    <citation type="submission" date="2018-03" db="EMBL/GenBank/DDBJ databases">
        <title>Genomic Encyclopedia of Archaeal and Bacterial Type Strains, Phase II (KMG-II): from individual species to whole genera.</title>
        <authorList>
            <person name="Goeker M."/>
        </authorList>
    </citation>
    <scope>NUCLEOTIDE SEQUENCE [LARGE SCALE GENOMIC DNA]</scope>
    <source>
        <strain evidence="11 12">DSM 45312</strain>
    </source>
</reference>